<dbReference type="InterPro" id="IPR021857">
    <property type="entry name" value="DUF3467"/>
</dbReference>
<proteinExistence type="predicted"/>
<evidence type="ECO:0000313" key="2">
    <source>
        <dbReference type="Proteomes" id="UP000515808"/>
    </source>
</evidence>
<evidence type="ECO:0000313" key="1">
    <source>
        <dbReference type="EMBL" id="QNM84624.1"/>
    </source>
</evidence>
<dbReference type="RefSeq" id="WP_187481553.1">
    <property type="nucleotide sequence ID" value="NZ_CP060695.1"/>
</dbReference>
<keyword evidence="2" id="KW-1185">Reference proteome</keyword>
<reference evidence="1 2" key="1">
    <citation type="submission" date="2020-08" db="EMBL/GenBank/DDBJ databases">
        <title>Polaribacter sp. L12M9 isolated from gut of the Korean scallop.</title>
        <authorList>
            <person name="Jeong Y.S."/>
        </authorList>
    </citation>
    <scope>NUCLEOTIDE SEQUENCE [LARGE SCALE GENOMIC DNA]</scope>
    <source>
        <strain evidence="1 2">L12M9</strain>
    </source>
</reference>
<sequence length="112" mass="12831">MNKIKSKYIFKDSYNPKYVNGAQGGISPQGEIVINFYLERNALPISQTYQIENDKVAPKEIESEPSDLNNSFVRVIENGVIMNYQSAKEIYKWLGNNIEKLEKLEDLAKGKK</sequence>
<dbReference type="Proteomes" id="UP000515808">
    <property type="component" value="Chromosome"/>
</dbReference>
<accession>A0A7G9L7M5</accession>
<gene>
    <name evidence="1" type="ORF">H9W90_10490</name>
</gene>
<dbReference type="KEGG" id="ppec:H9W90_10490"/>
<organism evidence="1 2">
    <name type="scientific">Polaribacter pectinis</name>
    <dbReference type="NCBI Taxonomy" id="2738844"/>
    <lineage>
        <taxon>Bacteria</taxon>
        <taxon>Pseudomonadati</taxon>
        <taxon>Bacteroidota</taxon>
        <taxon>Flavobacteriia</taxon>
        <taxon>Flavobacteriales</taxon>
        <taxon>Flavobacteriaceae</taxon>
    </lineage>
</organism>
<dbReference type="EMBL" id="CP060695">
    <property type="protein sequence ID" value="QNM84624.1"/>
    <property type="molecule type" value="Genomic_DNA"/>
</dbReference>
<name>A0A7G9L7M5_9FLAO</name>
<protein>
    <submittedName>
        <fullName evidence="1">Uncharacterized protein</fullName>
    </submittedName>
</protein>
<dbReference type="AlphaFoldDB" id="A0A7G9L7M5"/>
<dbReference type="Pfam" id="PF11950">
    <property type="entry name" value="DUF3467"/>
    <property type="match status" value="1"/>
</dbReference>